<dbReference type="PANTHER" id="PTHR43806:SF11">
    <property type="entry name" value="CEREVISIN-RELATED"/>
    <property type="match status" value="1"/>
</dbReference>
<dbReference type="GO" id="GO:0005576">
    <property type="term" value="C:extracellular region"/>
    <property type="evidence" value="ECO:0007669"/>
    <property type="project" value="UniProtKB-SubCell"/>
</dbReference>
<proteinExistence type="inferred from homology"/>
<dbReference type="SUPFAM" id="SSF52743">
    <property type="entry name" value="Subtilisin-like"/>
    <property type="match status" value="1"/>
</dbReference>
<protein>
    <submittedName>
        <fullName evidence="14">S8 family serine peptidase</fullName>
    </submittedName>
</protein>
<dbReference type="Pfam" id="PF00082">
    <property type="entry name" value="Peptidase_S8"/>
    <property type="match status" value="1"/>
</dbReference>
<evidence type="ECO:0000256" key="7">
    <source>
        <dbReference type="ARBA" id="ARBA00022729"/>
    </source>
</evidence>
<dbReference type="AlphaFoldDB" id="A0A5J5H7V9"/>
<feature type="active site" description="Charge relay system" evidence="11">
    <location>
        <position position="133"/>
    </location>
</feature>
<dbReference type="InterPro" id="IPR034202">
    <property type="entry name" value="Subtilisin_Carlsberg-like"/>
</dbReference>
<dbReference type="PROSITE" id="PS51892">
    <property type="entry name" value="SUBTILASE"/>
    <property type="match status" value="1"/>
</dbReference>
<dbReference type="InterPro" id="IPR001119">
    <property type="entry name" value="SLH_dom"/>
</dbReference>
<feature type="active site" description="Charge relay system" evidence="11">
    <location>
        <position position="328"/>
    </location>
</feature>
<evidence type="ECO:0000256" key="1">
    <source>
        <dbReference type="ARBA" id="ARBA00001913"/>
    </source>
</evidence>
<dbReference type="InterPro" id="IPR023828">
    <property type="entry name" value="Peptidase_S8_Ser-AS"/>
</dbReference>
<dbReference type="Proteomes" id="UP000326671">
    <property type="component" value="Unassembled WGS sequence"/>
</dbReference>
<keyword evidence="8 11" id="KW-0378">Hydrolase</keyword>
<dbReference type="InterPro" id="IPR022398">
    <property type="entry name" value="Peptidase_S8_His-AS"/>
</dbReference>
<dbReference type="PROSITE" id="PS00137">
    <property type="entry name" value="SUBTILASE_HIS"/>
    <property type="match status" value="1"/>
</dbReference>
<dbReference type="PRINTS" id="PR00723">
    <property type="entry name" value="SUBTILISIN"/>
</dbReference>
<comment type="caution">
    <text evidence="14">The sequence shown here is derived from an EMBL/GenBank/DDBJ whole genome shotgun (WGS) entry which is preliminary data.</text>
</comment>
<organism evidence="14 15">
    <name type="scientific">Niallia endozanthoxylica</name>
    <dbReference type="NCBI Taxonomy" id="2036016"/>
    <lineage>
        <taxon>Bacteria</taxon>
        <taxon>Bacillati</taxon>
        <taxon>Bacillota</taxon>
        <taxon>Bacilli</taxon>
        <taxon>Bacillales</taxon>
        <taxon>Bacillaceae</taxon>
        <taxon>Niallia</taxon>
    </lineage>
</organism>
<evidence type="ECO:0000256" key="8">
    <source>
        <dbReference type="ARBA" id="ARBA00022801"/>
    </source>
</evidence>
<evidence type="ECO:0000256" key="6">
    <source>
        <dbReference type="ARBA" id="ARBA00022723"/>
    </source>
</evidence>
<dbReference type="Pfam" id="PF00395">
    <property type="entry name" value="SLH"/>
    <property type="match status" value="3"/>
</dbReference>
<dbReference type="PROSITE" id="PS00136">
    <property type="entry name" value="SUBTILASE_ASP"/>
    <property type="match status" value="1"/>
</dbReference>
<dbReference type="PROSITE" id="PS51272">
    <property type="entry name" value="SLH"/>
    <property type="match status" value="3"/>
</dbReference>
<evidence type="ECO:0000313" key="15">
    <source>
        <dbReference type="Proteomes" id="UP000326671"/>
    </source>
</evidence>
<keyword evidence="9 11" id="KW-0720">Serine protease</keyword>
<dbReference type="GO" id="GO:0046872">
    <property type="term" value="F:metal ion binding"/>
    <property type="evidence" value="ECO:0007669"/>
    <property type="project" value="UniProtKB-KW"/>
</dbReference>
<evidence type="ECO:0000256" key="9">
    <source>
        <dbReference type="ARBA" id="ARBA00022825"/>
    </source>
</evidence>
<keyword evidence="4" id="KW-0964">Secreted</keyword>
<evidence type="ECO:0000256" key="2">
    <source>
        <dbReference type="ARBA" id="ARBA00004613"/>
    </source>
</evidence>
<evidence type="ECO:0000256" key="12">
    <source>
        <dbReference type="RuleBase" id="RU003355"/>
    </source>
</evidence>
<dbReference type="InterPro" id="IPR050131">
    <property type="entry name" value="Peptidase_S8_subtilisin-like"/>
</dbReference>
<dbReference type="InterPro" id="IPR023827">
    <property type="entry name" value="Peptidase_S8_Asp-AS"/>
</dbReference>
<dbReference type="Gene3D" id="3.30.70.80">
    <property type="entry name" value="Peptidase S8 propeptide/proteinase inhibitor I9"/>
    <property type="match status" value="1"/>
</dbReference>
<dbReference type="OrthoDB" id="9798386at2"/>
<sequence length="569" mass="62819">MYIKGERGISLYKQKYFICLLFLFLVLIPFKVSGEQLTERVIIFFHNEIDYSLLENKEIEVHHLFEDLNAASVTIPVEWKDHLLQRSNIQFIEPDPEVQTTFQEMSWGYRMLGLEMFNQSGYTGKGVKIGILDTGVRIDHPDLRIAGGATFVQGTTSYDDDNGHGSHVAGIVAAQNNDIGAVGVAPDAEIYAVKVLDQKGEGNQSDVVKGIEWAMAQGLDIINLSITSQNGSFLLEEALKKAESQGMIIVAASGNYPTALYRNLNVLYPARYPSVLAVGSVMWDKNQFTRSLFSYFGQDLDFVAPGEEIFSTYNGTGAEEYGISTGTSMASPFVAGMAALYMEAYPNLSSKQITIHMGKSAEDLGTPGKDMEYGYGLVQPPLSKEVVNVFPDVADNTWYTKEVSDLFMKGIISGNNDGNFYPYNPITRAEAVTMIGRALKYTGGSSTTNFSDVPSGHFASGYINNTTNDGIIFGFSDGSFRPNLHIIRGDVAVILQRAFKLPDAESSHFADVDNQKHYFNAINSLFEQNITQGYEERTFKPDLNITRAQFSVFLSKAINQNQGTATSTR</sequence>
<feature type="domain" description="SLH" evidence="13">
    <location>
        <begin position="386"/>
        <end position="449"/>
    </location>
</feature>
<dbReference type="CDD" id="cd07477">
    <property type="entry name" value="Peptidases_S8_Subtilisin_subset"/>
    <property type="match status" value="1"/>
</dbReference>
<dbReference type="InterPro" id="IPR037045">
    <property type="entry name" value="S8pro/Inhibitor_I9_sf"/>
</dbReference>
<dbReference type="InterPro" id="IPR036852">
    <property type="entry name" value="Peptidase_S8/S53_dom_sf"/>
</dbReference>
<keyword evidence="7" id="KW-0732">Signal</keyword>
<name>A0A5J5H7V9_9BACI</name>
<evidence type="ECO:0000256" key="11">
    <source>
        <dbReference type="PROSITE-ProRule" id="PRU01240"/>
    </source>
</evidence>
<dbReference type="InterPro" id="IPR000209">
    <property type="entry name" value="Peptidase_S8/S53_dom"/>
</dbReference>
<evidence type="ECO:0000256" key="10">
    <source>
        <dbReference type="ARBA" id="ARBA00022837"/>
    </source>
</evidence>
<evidence type="ECO:0000256" key="4">
    <source>
        <dbReference type="ARBA" id="ARBA00022525"/>
    </source>
</evidence>
<accession>A0A5J5H7V9</accession>
<keyword evidence="15" id="KW-1185">Reference proteome</keyword>
<feature type="domain" description="SLH" evidence="13">
    <location>
        <begin position="450"/>
        <end position="504"/>
    </location>
</feature>
<feature type="active site" description="Charge relay system" evidence="11">
    <location>
        <position position="164"/>
    </location>
</feature>
<keyword evidence="10" id="KW-0106">Calcium</keyword>
<comment type="similarity">
    <text evidence="3 11 12">Belongs to the peptidase S8 family.</text>
</comment>
<evidence type="ECO:0000313" key="14">
    <source>
        <dbReference type="EMBL" id="KAA9015484.1"/>
    </source>
</evidence>
<dbReference type="PANTHER" id="PTHR43806">
    <property type="entry name" value="PEPTIDASE S8"/>
    <property type="match status" value="1"/>
</dbReference>
<evidence type="ECO:0000256" key="5">
    <source>
        <dbReference type="ARBA" id="ARBA00022670"/>
    </source>
</evidence>
<evidence type="ECO:0000259" key="13">
    <source>
        <dbReference type="PROSITE" id="PS51272"/>
    </source>
</evidence>
<dbReference type="GO" id="GO:0006508">
    <property type="term" value="P:proteolysis"/>
    <property type="evidence" value="ECO:0007669"/>
    <property type="project" value="UniProtKB-KW"/>
</dbReference>
<dbReference type="Gene3D" id="3.40.50.200">
    <property type="entry name" value="Peptidase S8/S53 domain"/>
    <property type="match status" value="1"/>
</dbReference>
<reference evidence="14 15" key="1">
    <citation type="submission" date="2019-09" db="EMBL/GenBank/DDBJ databases">
        <title>Whole genome sequences of isolates from the Mars Exploration Rovers.</title>
        <authorList>
            <person name="Seuylemezian A."/>
            <person name="Vaishampayan P."/>
        </authorList>
    </citation>
    <scope>NUCLEOTIDE SEQUENCE [LARGE SCALE GENOMIC DNA]</scope>
    <source>
        <strain evidence="14 15">MER_TA_151</strain>
    </source>
</reference>
<dbReference type="InterPro" id="IPR015500">
    <property type="entry name" value="Peptidase_S8_subtilisin-rel"/>
</dbReference>
<keyword evidence="5 11" id="KW-0645">Protease</keyword>
<comment type="cofactor">
    <cofactor evidence="1">
        <name>Ca(2+)</name>
        <dbReference type="ChEBI" id="CHEBI:29108"/>
    </cofactor>
</comment>
<comment type="subcellular location">
    <subcellularLocation>
        <location evidence="2">Secreted</location>
    </subcellularLocation>
</comment>
<feature type="domain" description="SLH" evidence="13">
    <location>
        <begin position="505"/>
        <end position="568"/>
    </location>
</feature>
<dbReference type="GO" id="GO:0004252">
    <property type="term" value="F:serine-type endopeptidase activity"/>
    <property type="evidence" value="ECO:0007669"/>
    <property type="project" value="UniProtKB-UniRule"/>
</dbReference>
<evidence type="ECO:0000256" key="3">
    <source>
        <dbReference type="ARBA" id="ARBA00011073"/>
    </source>
</evidence>
<gene>
    <name evidence="14" type="ORF">F4V44_22790</name>
</gene>
<dbReference type="PROSITE" id="PS00138">
    <property type="entry name" value="SUBTILASE_SER"/>
    <property type="match status" value="1"/>
</dbReference>
<dbReference type="EMBL" id="VYKL01000041">
    <property type="protein sequence ID" value="KAA9015484.1"/>
    <property type="molecule type" value="Genomic_DNA"/>
</dbReference>
<keyword evidence="6" id="KW-0479">Metal-binding</keyword>